<dbReference type="CDD" id="cd09897">
    <property type="entry name" value="H3TH_FEN1-XPG-like"/>
    <property type="match status" value="1"/>
</dbReference>
<evidence type="ECO:0000313" key="3">
    <source>
        <dbReference type="EMBL" id="ORZ06369.1"/>
    </source>
</evidence>
<dbReference type="OrthoDB" id="2436419at2759"/>
<organism evidence="3 4">
    <name type="scientific">Lobosporangium transversale</name>
    <dbReference type="NCBI Taxonomy" id="64571"/>
    <lineage>
        <taxon>Eukaryota</taxon>
        <taxon>Fungi</taxon>
        <taxon>Fungi incertae sedis</taxon>
        <taxon>Mucoromycota</taxon>
        <taxon>Mortierellomycotina</taxon>
        <taxon>Mortierellomycetes</taxon>
        <taxon>Mortierellales</taxon>
        <taxon>Mortierellaceae</taxon>
        <taxon>Lobosporangium</taxon>
    </lineage>
</organism>
<evidence type="ECO:0000256" key="2">
    <source>
        <dbReference type="SAM" id="MobiDB-lite"/>
    </source>
</evidence>
<accession>A0A1Y2GDZ5</accession>
<gene>
    <name evidence="3" type="ORF">BCR41DRAFT_400201</name>
</gene>
<dbReference type="InterPro" id="IPR029060">
    <property type="entry name" value="PIN-like_dom_sf"/>
</dbReference>
<evidence type="ECO:0000256" key="1">
    <source>
        <dbReference type="SAM" id="Coils"/>
    </source>
</evidence>
<dbReference type="EMBL" id="MCFF01000046">
    <property type="protein sequence ID" value="ORZ06369.1"/>
    <property type="molecule type" value="Genomic_DNA"/>
</dbReference>
<proteinExistence type="predicted"/>
<feature type="coiled-coil region" evidence="1">
    <location>
        <begin position="249"/>
        <end position="279"/>
    </location>
</feature>
<comment type="caution">
    <text evidence="3">The sequence shown here is derived from an EMBL/GenBank/DDBJ whole genome shotgun (WGS) entry which is preliminary data.</text>
</comment>
<dbReference type="GeneID" id="33570968"/>
<feature type="region of interest" description="Disordered" evidence="2">
    <location>
        <begin position="726"/>
        <end position="754"/>
    </location>
</feature>
<keyword evidence="1" id="KW-0175">Coiled coil</keyword>
<evidence type="ECO:0000313" key="4">
    <source>
        <dbReference type="Proteomes" id="UP000193648"/>
    </source>
</evidence>
<protein>
    <submittedName>
        <fullName evidence="3">Uncharacterized protein</fullName>
    </submittedName>
</protein>
<dbReference type="Proteomes" id="UP000193648">
    <property type="component" value="Unassembled WGS sequence"/>
</dbReference>
<dbReference type="InParanoid" id="A0A1Y2GDZ5"/>
<feature type="region of interest" description="Disordered" evidence="2">
    <location>
        <begin position="306"/>
        <end position="332"/>
    </location>
</feature>
<name>A0A1Y2GDZ5_9FUNG</name>
<dbReference type="RefSeq" id="XP_021877532.1">
    <property type="nucleotide sequence ID" value="XM_022029125.1"/>
</dbReference>
<feature type="compositionally biased region" description="Basic residues" evidence="2">
    <location>
        <begin position="322"/>
        <end position="332"/>
    </location>
</feature>
<dbReference type="AlphaFoldDB" id="A0A1Y2GDZ5"/>
<dbReference type="SUPFAM" id="SSF88723">
    <property type="entry name" value="PIN domain-like"/>
    <property type="match status" value="1"/>
</dbReference>
<reference evidence="3 4" key="1">
    <citation type="submission" date="2016-07" db="EMBL/GenBank/DDBJ databases">
        <title>Pervasive Adenine N6-methylation of Active Genes in Fungi.</title>
        <authorList>
            <consortium name="DOE Joint Genome Institute"/>
            <person name="Mondo S.J."/>
            <person name="Dannebaum R.O."/>
            <person name="Kuo R.C."/>
            <person name="Labutti K."/>
            <person name="Haridas S."/>
            <person name="Kuo A."/>
            <person name="Salamov A."/>
            <person name="Ahrendt S.R."/>
            <person name="Lipzen A."/>
            <person name="Sullivan W."/>
            <person name="Andreopoulos W.B."/>
            <person name="Clum A."/>
            <person name="Lindquist E."/>
            <person name="Daum C."/>
            <person name="Ramamoorthy G.K."/>
            <person name="Gryganskyi A."/>
            <person name="Culley D."/>
            <person name="Magnuson J.K."/>
            <person name="James T.Y."/>
            <person name="O'Malley M.A."/>
            <person name="Stajich J.E."/>
            <person name="Spatafora J.W."/>
            <person name="Visel A."/>
            <person name="Grigoriev I.V."/>
        </authorList>
    </citation>
    <scope>NUCLEOTIDE SEQUENCE [LARGE SCALE GENOMIC DNA]</scope>
    <source>
        <strain evidence="3 4">NRRL 3116</strain>
    </source>
</reference>
<keyword evidence="4" id="KW-1185">Reference proteome</keyword>
<sequence length="754" mass="86783">MGIVGLWPFVRNKGYEADVYSPFLTSKLNDNTISGIHRVDIMASFYSTIRFAYTNHPPDIAHTILESKITSYGIPRSSWLYLDGIAPKEKLMKYRKRMLDREIASQKAQETLKILESIIKERPQSPKGWNIKECPYEADTAIADETMPGDVVISADGDIDQLTVLCIISSNDYNRNVPTLGLVTNFKIVKSLTPEDPATMVQNYLQHEQVISEDVSTNQFEPALDVFVFRKQTKPLTDIPAVDGAITIYIDLEKKFNDLRDLLKERKDEQRALKDQNRRYKYRKRFSLKTRTRLLEHEPPEKMKQYVLKPWTSRDQSDSKPPKKKQRKERKKLRALDKRRLVEAMQSVLLFGPFEWISGFECYSNRTRIWLIRIKSNRSTGGYRSEDRKGFKGYKARTSTILIQEMVDHIRYIQDDDFDPSLYQERDYVLRGSIRTDGFLLQLIAFKLKELNAVKYKRLPEEKLPSRLTSTLGGTGDFLTEIRNVTDKGKGIDTSIRKPTDKDTKSHSATRFYNLAISQKAAYQPTLRHRHWQEWKKAKTVYDTMSVTGIESSLPSLRGDNASVKDYVARLEEVEAHLGSFYNDSKTWKKNKWDAGKARSEEYGHMVNSPLKIIGGTIGEIQKDENKMINGIGLGKFQSSRGLSSLHESFKSYFVRTMPELRRIRLPGRHKEALLQEVHHRDVMAGHNIANAVRGQLINQQRPSYLQPQDEAGNFLWMVQKVPLMDASSSGSGSQGHKRQPMTEGSEPKRVQID</sequence>